<dbReference type="AlphaFoldDB" id="A0A926IQR9"/>
<dbReference type="Proteomes" id="UP000651085">
    <property type="component" value="Unassembled WGS sequence"/>
</dbReference>
<proteinExistence type="predicted"/>
<comment type="caution">
    <text evidence="1">The sequence shown here is derived from an EMBL/GenBank/DDBJ whole genome shotgun (WGS) entry which is preliminary data.</text>
</comment>
<evidence type="ECO:0000313" key="2">
    <source>
        <dbReference type="Proteomes" id="UP000651085"/>
    </source>
</evidence>
<keyword evidence="2" id="KW-1185">Reference proteome</keyword>
<sequence>MFFFINFTGESEQRTLTYCENEYSFDMSPWESNLDFDLSINQLCLTVVDGKIIQLSGFCGLSKKMISDFLTPESKKGELRILNVNKYLSGVGSYGISDEEFPVYINIVTGWVCVGFPEKKGFAVEFIDNCIAVISDKQKLVSLWLKPLRLPSLS</sequence>
<organism evidence="1 2">
    <name type="scientific">Jilunia laotingensis</name>
    <dbReference type="NCBI Taxonomy" id="2763675"/>
    <lineage>
        <taxon>Bacteria</taxon>
        <taxon>Pseudomonadati</taxon>
        <taxon>Bacteroidota</taxon>
        <taxon>Bacteroidia</taxon>
        <taxon>Bacteroidales</taxon>
        <taxon>Bacteroidaceae</taxon>
        <taxon>Jilunia</taxon>
    </lineage>
</organism>
<evidence type="ECO:0000313" key="1">
    <source>
        <dbReference type="EMBL" id="MBC8592978.1"/>
    </source>
</evidence>
<gene>
    <name evidence="1" type="ORF">H8744_06855</name>
</gene>
<accession>A0A926IQR9</accession>
<reference evidence="1" key="1">
    <citation type="submission" date="2020-08" db="EMBL/GenBank/DDBJ databases">
        <title>Genome public.</title>
        <authorList>
            <person name="Liu C."/>
            <person name="Sun Q."/>
        </authorList>
    </citation>
    <scope>NUCLEOTIDE SEQUENCE</scope>
    <source>
        <strain evidence="1">N12</strain>
    </source>
</reference>
<name>A0A926IQR9_9BACT</name>
<dbReference type="RefSeq" id="WP_262434140.1">
    <property type="nucleotide sequence ID" value="NZ_JACRTF010000001.1"/>
</dbReference>
<dbReference type="EMBL" id="JACRTF010000001">
    <property type="protein sequence ID" value="MBC8592978.1"/>
    <property type="molecule type" value="Genomic_DNA"/>
</dbReference>
<protein>
    <submittedName>
        <fullName evidence="1">Uncharacterized protein</fullName>
    </submittedName>
</protein>